<name>A0A9W6XNZ2_9STRA</name>
<dbReference type="Proteomes" id="UP001165121">
    <property type="component" value="Unassembled WGS sequence"/>
</dbReference>
<keyword evidence="2" id="KW-1185">Reference proteome</keyword>
<reference evidence="1" key="1">
    <citation type="submission" date="2023-04" db="EMBL/GenBank/DDBJ databases">
        <title>Phytophthora fragariaefolia NBRC 109709.</title>
        <authorList>
            <person name="Ichikawa N."/>
            <person name="Sato H."/>
            <person name="Tonouchi N."/>
        </authorList>
    </citation>
    <scope>NUCLEOTIDE SEQUENCE</scope>
    <source>
        <strain evidence="1">NBRC 109709</strain>
    </source>
</reference>
<gene>
    <name evidence="1" type="ORF">Pfra01_001376900</name>
</gene>
<accession>A0A9W6XNZ2</accession>
<dbReference type="AlphaFoldDB" id="A0A9W6XNZ2"/>
<sequence>MITVIVTIKATRTDVVTTDVLSHVDIQVVSGPVGTVVLTKVIVVVKVTAGMMASGVHLPVTDHDHPIMALSQEGTGMEDQHPHTLTSHAGLGSLHPHLVTSDTTAISRRGLMIVDINHNHLPDHPSTELHVDRYRTTVTSMVRLSTLVINVDHHLGVDIRCHVGGRIARRHEDALVHEEDNTISMAVAILMNDVVVHVIGMMIDHHIKGTPLEALTFQNEVDTKDPNPMGKQTENAAAHIREKGIARIRRGDGTYDYKFERNRASNSGAEADINEDGSSGVLVITREEIIENINKNPKMTRTEKRLTRVEKRYFLRLALMDPDPAIGL</sequence>
<comment type="caution">
    <text evidence="1">The sequence shown here is derived from an EMBL/GenBank/DDBJ whole genome shotgun (WGS) entry which is preliminary data.</text>
</comment>
<proteinExistence type="predicted"/>
<organism evidence="1 2">
    <name type="scientific">Phytophthora fragariaefolia</name>
    <dbReference type="NCBI Taxonomy" id="1490495"/>
    <lineage>
        <taxon>Eukaryota</taxon>
        <taxon>Sar</taxon>
        <taxon>Stramenopiles</taxon>
        <taxon>Oomycota</taxon>
        <taxon>Peronosporomycetes</taxon>
        <taxon>Peronosporales</taxon>
        <taxon>Peronosporaceae</taxon>
        <taxon>Phytophthora</taxon>
    </lineage>
</organism>
<dbReference type="EMBL" id="BSXT01001420">
    <property type="protein sequence ID" value="GMF42293.1"/>
    <property type="molecule type" value="Genomic_DNA"/>
</dbReference>
<protein>
    <submittedName>
        <fullName evidence="1">Unnamed protein product</fullName>
    </submittedName>
</protein>
<evidence type="ECO:0000313" key="2">
    <source>
        <dbReference type="Proteomes" id="UP001165121"/>
    </source>
</evidence>
<evidence type="ECO:0000313" key="1">
    <source>
        <dbReference type="EMBL" id="GMF42293.1"/>
    </source>
</evidence>